<organism evidence="2 3">
    <name type="scientific">Salirhabdus euzebyi</name>
    <dbReference type="NCBI Taxonomy" id="394506"/>
    <lineage>
        <taxon>Bacteria</taxon>
        <taxon>Bacillati</taxon>
        <taxon>Bacillota</taxon>
        <taxon>Bacilli</taxon>
        <taxon>Bacillales</taxon>
        <taxon>Bacillaceae</taxon>
        <taxon>Salirhabdus</taxon>
    </lineage>
</organism>
<evidence type="ECO:0000256" key="1">
    <source>
        <dbReference type="SAM" id="Phobius"/>
    </source>
</evidence>
<keyword evidence="1" id="KW-0812">Transmembrane</keyword>
<feature type="transmembrane region" description="Helical" evidence="1">
    <location>
        <begin position="132"/>
        <end position="152"/>
    </location>
</feature>
<accession>A0A841Q2F2</accession>
<keyword evidence="3" id="KW-1185">Reference proteome</keyword>
<comment type="caution">
    <text evidence="2">The sequence shown here is derived from an EMBL/GenBank/DDBJ whole genome shotgun (WGS) entry which is preliminary data.</text>
</comment>
<reference evidence="2 3" key="1">
    <citation type="submission" date="2020-08" db="EMBL/GenBank/DDBJ databases">
        <title>Genomic Encyclopedia of Type Strains, Phase IV (KMG-IV): sequencing the most valuable type-strain genomes for metagenomic binning, comparative biology and taxonomic classification.</title>
        <authorList>
            <person name="Goeker M."/>
        </authorList>
    </citation>
    <scope>NUCLEOTIDE SEQUENCE [LARGE SCALE GENOMIC DNA]</scope>
    <source>
        <strain evidence="2 3">DSM 19612</strain>
    </source>
</reference>
<protein>
    <submittedName>
        <fullName evidence="2">ABC-type multidrug transport system permease subunit</fullName>
    </submittedName>
</protein>
<gene>
    <name evidence="2" type="ORF">HNQ94_000930</name>
</gene>
<keyword evidence="1" id="KW-1133">Transmembrane helix</keyword>
<dbReference type="Proteomes" id="UP000581688">
    <property type="component" value="Unassembled WGS sequence"/>
</dbReference>
<dbReference type="InterPro" id="IPR009574">
    <property type="entry name" value="DUF1189"/>
</dbReference>
<evidence type="ECO:0000313" key="3">
    <source>
        <dbReference type="Proteomes" id="UP000581688"/>
    </source>
</evidence>
<name>A0A841Q2F2_9BACI</name>
<sequence>MGLLIALKNSLLLPKKEALFRLNRVGMLHTMTYLFVLMIVLFIPNLVNNIENLSRNEEKSMYMLQVIVFYPFVIFFTMICLVSILTFLSFIISKLVKRKLTYQLLWKMTTFAITIPLLIHSIVSVIGYNNPGIIALLLLILYTLMYKMIIIYPKKP</sequence>
<dbReference type="AlphaFoldDB" id="A0A841Q2F2"/>
<proteinExistence type="predicted"/>
<dbReference type="EMBL" id="JACHGH010000002">
    <property type="protein sequence ID" value="MBB6452485.1"/>
    <property type="molecule type" value="Genomic_DNA"/>
</dbReference>
<feature type="transmembrane region" description="Helical" evidence="1">
    <location>
        <begin position="104"/>
        <end position="126"/>
    </location>
</feature>
<dbReference type="Pfam" id="PF06691">
    <property type="entry name" value="DUF1189"/>
    <property type="match status" value="1"/>
</dbReference>
<keyword evidence="1" id="KW-0472">Membrane</keyword>
<feature type="transmembrane region" description="Helical" evidence="1">
    <location>
        <begin position="67"/>
        <end position="92"/>
    </location>
</feature>
<feature type="transmembrane region" description="Helical" evidence="1">
    <location>
        <begin position="25"/>
        <end position="47"/>
    </location>
</feature>
<dbReference type="RefSeq" id="WP_174494864.1">
    <property type="nucleotide sequence ID" value="NZ_CADDWK010000002.1"/>
</dbReference>
<evidence type="ECO:0000313" key="2">
    <source>
        <dbReference type="EMBL" id="MBB6452485.1"/>
    </source>
</evidence>